<reference evidence="1" key="1">
    <citation type="submission" date="2014-09" db="EMBL/GenBank/DDBJ databases">
        <authorList>
            <person name="Magalhaes I.L.F."/>
            <person name="Oliveira U."/>
            <person name="Santos F.R."/>
            <person name="Vidigal T.H.D.A."/>
            <person name="Brescovit A.D."/>
            <person name="Santos A.J."/>
        </authorList>
    </citation>
    <scope>NUCLEOTIDE SEQUENCE</scope>
    <source>
        <tissue evidence="1">Shoot tissue taken approximately 20 cm above the soil surface</tissue>
    </source>
</reference>
<reference evidence="1" key="2">
    <citation type="journal article" date="2015" name="Data Brief">
        <title>Shoot transcriptome of the giant reed, Arundo donax.</title>
        <authorList>
            <person name="Barrero R.A."/>
            <person name="Guerrero F.D."/>
            <person name="Moolhuijzen P."/>
            <person name="Goolsby J.A."/>
            <person name="Tidwell J."/>
            <person name="Bellgard S.E."/>
            <person name="Bellgard M.I."/>
        </authorList>
    </citation>
    <scope>NUCLEOTIDE SEQUENCE</scope>
    <source>
        <tissue evidence="1">Shoot tissue taken approximately 20 cm above the soil surface</tissue>
    </source>
</reference>
<evidence type="ECO:0000313" key="1">
    <source>
        <dbReference type="EMBL" id="JAD42434.1"/>
    </source>
</evidence>
<name>A0A0A8ZSQ1_ARUDO</name>
<sequence length="14" mass="1588">MVPKLPFPEVCIKS</sequence>
<organism evidence="1">
    <name type="scientific">Arundo donax</name>
    <name type="common">Giant reed</name>
    <name type="synonym">Donax arundinaceus</name>
    <dbReference type="NCBI Taxonomy" id="35708"/>
    <lineage>
        <taxon>Eukaryota</taxon>
        <taxon>Viridiplantae</taxon>
        <taxon>Streptophyta</taxon>
        <taxon>Embryophyta</taxon>
        <taxon>Tracheophyta</taxon>
        <taxon>Spermatophyta</taxon>
        <taxon>Magnoliopsida</taxon>
        <taxon>Liliopsida</taxon>
        <taxon>Poales</taxon>
        <taxon>Poaceae</taxon>
        <taxon>PACMAD clade</taxon>
        <taxon>Arundinoideae</taxon>
        <taxon>Arundineae</taxon>
        <taxon>Arundo</taxon>
    </lineage>
</organism>
<protein>
    <submittedName>
        <fullName evidence="1">Uncharacterized protein</fullName>
    </submittedName>
</protein>
<dbReference type="EMBL" id="GBRH01255461">
    <property type="protein sequence ID" value="JAD42434.1"/>
    <property type="molecule type" value="Transcribed_RNA"/>
</dbReference>
<accession>A0A0A8ZSQ1</accession>
<proteinExistence type="predicted"/>